<name>A0A834YX17_TETSI</name>
<evidence type="ECO:0000313" key="9">
    <source>
        <dbReference type="Proteomes" id="UP000655225"/>
    </source>
</evidence>
<dbReference type="SUPFAM" id="SSF47473">
    <property type="entry name" value="EF-hand"/>
    <property type="match status" value="1"/>
</dbReference>
<dbReference type="InterPro" id="IPR050205">
    <property type="entry name" value="CDPK_Ser/Thr_kinases"/>
</dbReference>
<dbReference type="InterPro" id="IPR011992">
    <property type="entry name" value="EF-hand-dom_pair"/>
</dbReference>
<evidence type="ECO:0000256" key="1">
    <source>
        <dbReference type="ARBA" id="ARBA00022527"/>
    </source>
</evidence>
<protein>
    <submittedName>
        <fullName evidence="8">Uncharacterized protein</fullName>
    </submittedName>
</protein>
<dbReference type="Proteomes" id="UP000655225">
    <property type="component" value="Unassembled WGS sequence"/>
</dbReference>
<dbReference type="PROSITE" id="PS50011">
    <property type="entry name" value="PROTEIN_KINASE_DOM"/>
    <property type="match status" value="1"/>
</dbReference>
<dbReference type="InterPro" id="IPR011009">
    <property type="entry name" value="Kinase-like_dom_sf"/>
</dbReference>
<evidence type="ECO:0000259" key="6">
    <source>
        <dbReference type="PROSITE" id="PS50011"/>
    </source>
</evidence>
<dbReference type="EMBL" id="JABCRI010000013">
    <property type="protein sequence ID" value="KAF8395847.1"/>
    <property type="molecule type" value="Genomic_DNA"/>
</dbReference>
<dbReference type="InterPro" id="IPR000719">
    <property type="entry name" value="Prot_kinase_dom"/>
</dbReference>
<evidence type="ECO:0000256" key="3">
    <source>
        <dbReference type="ARBA" id="ARBA00022741"/>
    </source>
</evidence>
<keyword evidence="2" id="KW-0808">Transferase</keyword>
<accession>A0A834YX17</accession>
<dbReference type="GO" id="GO:0005524">
    <property type="term" value="F:ATP binding"/>
    <property type="evidence" value="ECO:0007669"/>
    <property type="project" value="UniProtKB-KW"/>
</dbReference>
<dbReference type="GO" id="GO:0005509">
    <property type="term" value="F:calcium ion binding"/>
    <property type="evidence" value="ECO:0007669"/>
    <property type="project" value="InterPro"/>
</dbReference>
<keyword evidence="3" id="KW-0547">Nucleotide-binding</keyword>
<feature type="domain" description="Protein kinase" evidence="6">
    <location>
        <begin position="1"/>
        <end position="123"/>
    </location>
</feature>
<dbReference type="InterPro" id="IPR002048">
    <property type="entry name" value="EF_hand_dom"/>
</dbReference>
<proteinExistence type="predicted"/>
<gene>
    <name evidence="8" type="ORF">HHK36_019801</name>
</gene>
<evidence type="ECO:0000256" key="2">
    <source>
        <dbReference type="ARBA" id="ARBA00022679"/>
    </source>
</evidence>
<evidence type="ECO:0000313" key="8">
    <source>
        <dbReference type="EMBL" id="KAF8395847.1"/>
    </source>
</evidence>
<dbReference type="Gene3D" id="1.10.238.10">
    <property type="entry name" value="EF-hand"/>
    <property type="match status" value="2"/>
</dbReference>
<dbReference type="Gene3D" id="1.10.510.10">
    <property type="entry name" value="Transferase(Phosphotransferase) domain 1"/>
    <property type="match status" value="1"/>
</dbReference>
<comment type="caution">
    <text evidence="8">The sequence shown here is derived from an EMBL/GenBank/DDBJ whole genome shotgun (WGS) entry which is preliminary data.</text>
</comment>
<dbReference type="CDD" id="cd00051">
    <property type="entry name" value="EFh"/>
    <property type="match status" value="1"/>
</dbReference>
<organism evidence="8 9">
    <name type="scientific">Tetracentron sinense</name>
    <name type="common">Spur-leaf</name>
    <dbReference type="NCBI Taxonomy" id="13715"/>
    <lineage>
        <taxon>Eukaryota</taxon>
        <taxon>Viridiplantae</taxon>
        <taxon>Streptophyta</taxon>
        <taxon>Embryophyta</taxon>
        <taxon>Tracheophyta</taxon>
        <taxon>Spermatophyta</taxon>
        <taxon>Magnoliopsida</taxon>
        <taxon>Trochodendrales</taxon>
        <taxon>Trochodendraceae</taxon>
        <taxon>Tetracentron</taxon>
    </lineage>
</organism>
<feature type="domain" description="EF-hand" evidence="7">
    <location>
        <begin position="131"/>
        <end position="166"/>
    </location>
</feature>
<evidence type="ECO:0000259" key="7">
    <source>
        <dbReference type="PROSITE" id="PS50222"/>
    </source>
</evidence>
<evidence type="ECO:0000256" key="4">
    <source>
        <dbReference type="ARBA" id="ARBA00022777"/>
    </source>
</evidence>
<dbReference type="OrthoDB" id="40902at2759"/>
<dbReference type="OMA" id="LYYIHIS"/>
<dbReference type="GO" id="GO:0004674">
    <property type="term" value="F:protein serine/threonine kinase activity"/>
    <property type="evidence" value="ECO:0007669"/>
    <property type="project" value="UniProtKB-KW"/>
</dbReference>
<evidence type="ECO:0000256" key="5">
    <source>
        <dbReference type="ARBA" id="ARBA00022840"/>
    </source>
</evidence>
<dbReference type="SMART" id="SM00054">
    <property type="entry name" value="EFh"/>
    <property type="match status" value="2"/>
</dbReference>
<dbReference type="PROSITE" id="PS50222">
    <property type="entry name" value="EF_HAND_2"/>
    <property type="match status" value="2"/>
</dbReference>
<keyword evidence="9" id="KW-1185">Reference proteome</keyword>
<feature type="domain" description="EF-hand" evidence="7">
    <location>
        <begin position="188"/>
        <end position="223"/>
    </location>
</feature>
<reference evidence="8 9" key="1">
    <citation type="submission" date="2020-04" db="EMBL/GenBank/DDBJ databases">
        <title>Plant Genome Project.</title>
        <authorList>
            <person name="Zhang R.-G."/>
        </authorList>
    </citation>
    <scope>NUCLEOTIDE SEQUENCE [LARGE SCALE GENOMIC DNA]</scope>
    <source>
        <strain evidence="8">YNK0</strain>
        <tissue evidence="8">Leaf</tissue>
    </source>
</reference>
<keyword evidence="5" id="KW-0067">ATP-binding</keyword>
<dbReference type="AlphaFoldDB" id="A0A834YX17"/>
<dbReference type="PANTHER" id="PTHR24349">
    <property type="entry name" value="SERINE/THREONINE-PROTEIN KINASE"/>
    <property type="match status" value="1"/>
</dbReference>
<keyword evidence="1" id="KW-0723">Serine/threonine-protein kinase</keyword>
<dbReference type="SUPFAM" id="SSF56112">
    <property type="entry name" value="Protein kinase-like (PK-like)"/>
    <property type="match status" value="1"/>
</dbReference>
<sequence length="252" mass="28099">MAGISSMLAAAVQQATSGPTSNAPTLWLFYIICYWISVLGERFKEIVGSPYYMAPEVLKRNYGPGKTEQGVAHAIIRSIVEFKRDPWPKVSDKAKDLVKRMLDPDPRGRLIAQEVLGISHPQVVAEHLSMEEVAGIKEAFQVMDTGSNGKINLKDLRVGLQNLGQQISDPDLQILMEAVISVHIRKMGNDDHLHKAFEFFYQNKSGYIEIEELRDALADEVDTNSEEVINAIIQEVDTDNVGATYIVKQSNK</sequence>
<keyword evidence="4" id="KW-0418">Kinase</keyword>